<dbReference type="Proteomes" id="UP000010366">
    <property type="component" value="Chromosome"/>
</dbReference>
<keyword evidence="1" id="KW-0472">Membrane</keyword>
<sequence length="234" mass="26450">MKSTHNIYLIERNRSILALLLIVPITSLGALFSTVIAPGATGQIIAVCCGIWLLVFPLWWHVSVERQQLKLRLAPDGWAIGVILGLVMLSAILASYWSAGRYWLNIPDIRARVTQMGMNIPLMVFGFGTFQTLVNSLIEEYVWRWFVYRHCARLWTQEQAVWISAGFFTLHHIILLVAYCDDWRLVVVGSIAVFVAGVLWARCTKIYNSLLPGYLSHLAADLALQIVSWHILLG</sequence>
<evidence type="ECO:0000256" key="1">
    <source>
        <dbReference type="SAM" id="Phobius"/>
    </source>
</evidence>
<dbReference type="GO" id="GO:0080120">
    <property type="term" value="P:CAAX-box protein maturation"/>
    <property type="evidence" value="ECO:0007669"/>
    <property type="project" value="UniProtKB-ARBA"/>
</dbReference>
<dbReference type="eggNOG" id="COG1266">
    <property type="taxonomic scope" value="Bacteria"/>
</dbReference>
<keyword evidence="3" id="KW-0645">Protease</keyword>
<dbReference type="RefSeq" id="WP_015162497.1">
    <property type="nucleotide sequence ID" value="NC_019697.1"/>
</dbReference>
<evidence type="ECO:0000313" key="3">
    <source>
        <dbReference type="EMBL" id="AFY96415.1"/>
    </source>
</evidence>
<dbReference type="KEGG" id="cmp:Cha6605_5538"/>
<dbReference type="GO" id="GO:0006508">
    <property type="term" value="P:proteolysis"/>
    <property type="evidence" value="ECO:0007669"/>
    <property type="project" value="UniProtKB-KW"/>
</dbReference>
<feature type="domain" description="CAAX prenyl protease 2/Lysostaphin resistance protein A-like" evidence="2">
    <location>
        <begin position="126"/>
        <end position="222"/>
    </location>
</feature>
<dbReference type="HOGENOM" id="CLU_1208822_0_0_3"/>
<evidence type="ECO:0000313" key="4">
    <source>
        <dbReference type="Proteomes" id="UP000010366"/>
    </source>
</evidence>
<organism evidence="3 4">
    <name type="scientific">Chamaesiphon minutus (strain ATCC 27169 / PCC 6605)</name>
    <dbReference type="NCBI Taxonomy" id="1173020"/>
    <lineage>
        <taxon>Bacteria</taxon>
        <taxon>Bacillati</taxon>
        <taxon>Cyanobacteriota</taxon>
        <taxon>Cyanophyceae</taxon>
        <taxon>Gomontiellales</taxon>
        <taxon>Chamaesiphonaceae</taxon>
        <taxon>Chamaesiphon</taxon>
    </lineage>
</organism>
<keyword evidence="1" id="KW-1133">Transmembrane helix</keyword>
<feature type="transmembrane region" description="Helical" evidence="1">
    <location>
        <begin position="76"/>
        <end position="98"/>
    </location>
</feature>
<keyword evidence="4" id="KW-1185">Reference proteome</keyword>
<gene>
    <name evidence="3" type="ORF">Cha6605_5538</name>
</gene>
<keyword evidence="3" id="KW-0378">Hydrolase</keyword>
<accession>K9UNL8</accession>
<dbReference type="STRING" id="1173020.Cha6605_5538"/>
<dbReference type="InterPro" id="IPR003675">
    <property type="entry name" value="Rce1/LyrA-like_dom"/>
</dbReference>
<name>K9UNL8_CHAP6</name>
<dbReference type="AlphaFoldDB" id="K9UNL8"/>
<dbReference type="OrthoDB" id="449657at2"/>
<evidence type="ECO:0000259" key="2">
    <source>
        <dbReference type="Pfam" id="PF02517"/>
    </source>
</evidence>
<dbReference type="GO" id="GO:0004175">
    <property type="term" value="F:endopeptidase activity"/>
    <property type="evidence" value="ECO:0007669"/>
    <property type="project" value="UniProtKB-ARBA"/>
</dbReference>
<protein>
    <submittedName>
        <fullName evidence="3">CAAX amino terminal protease family</fullName>
    </submittedName>
</protein>
<dbReference type="Pfam" id="PF02517">
    <property type="entry name" value="Rce1-like"/>
    <property type="match status" value="1"/>
</dbReference>
<proteinExistence type="predicted"/>
<keyword evidence="1" id="KW-0812">Transmembrane</keyword>
<feature type="transmembrane region" description="Helical" evidence="1">
    <location>
        <begin position="43"/>
        <end position="64"/>
    </location>
</feature>
<dbReference type="EMBL" id="CP003600">
    <property type="protein sequence ID" value="AFY96415.1"/>
    <property type="molecule type" value="Genomic_DNA"/>
</dbReference>
<feature type="transmembrane region" description="Helical" evidence="1">
    <location>
        <begin position="118"/>
        <end position="138"/>
    </location>
</feature>
<feature type="transmembrane region" description="Helical" evidence="1">
    <location>
        <begin position="16"/>
        <end position="37"/>
    </location>
</feature>
<feature type="transmembrane region" description="Helical" evidence="1">
    <location>
        <begin position="185"/>
        <end position="202"/>
    </location>
</feature>
<feature type="transmembrane region" description="Helical" evidence="1">
    <location>
        <begin position="159"/>
        <end position="179"/>
    </location>
</feature>
<reference evidence="3 4" key="1">
    <citation type="submission" date="2012-05" db="EMBL/GenBank/DDBJ databases">
        <title>Finished chromosome of genome of Chamaesiphon sp. PCC 6605.</title>
        <authorList>
            <consortium name="US DOE Joint Genome Institute"/>
            <person name="Gugger M."/>
            <person name="Coursin T."/>
            <person name="Rippka R."/>
            <person name="Tandeau De Marsac N."/>
            <person name="Huntemann M."/>
            <person name="Wei C.-L."/>
            <person name="Han J."/>
            <person name="Detter J.C."/>
            <person name="Han C."/>
            <person name="Tapia R."/>
            <person name="Chen A."/>
            <person name="Kyrpides N."/>
            <person name="Mavromatis K."/>
            <person name="Markowitz V."/>
            <person name="Szeto E."/>
            <person name="Ivanova N."/>
            <person name="Pagani I."/>
            <person name="Pati A."/>
            <person name="Goodwin L."/>
            <person name="Nordberg H.P."/>
            <person name="Cantor M.N."/>
            <person name="Hua S.X."/>
            <person name="Woyke T."/>
            <person name="Kerfeld C.A."/>
        </authorList>
    </citation>
    <scope>NUCLEOTIDE SEQUENCE [LARGE SCALE GENOMIC DNA]</scope>
    <source>
        <strain evidence="4">ATCC 27169 / PCC 6605</strain>
    </source>
</reference>